<keyword evidence="1" id="KW-1133">Transmembrane helix</keyword>
<name>A0A0S2TE68_9GAMM</name>
<evidence type="ECO:0000313" key="3">
    <source>
        <dbReference type="Proteomes" id="UP000055136"/>
    </source>
</evidence>
<keyword evidence="1" id="KW-0812">Transmembrane</keyword>
<dbReference type="STRING" id="1748243.Tel_09980"/>
<dbReference type="AlphaFoldDB" id="A0A0S2TE68"/>
<keyword evidence="1" id="KW-0472">Membrane</keyword>
<feature type="transmembrane region" description="Helical" evidence="1">
    <location>
        <begin position="7"/>
        <end position="28"/>
    </location>
</feature>
<reference evidence="2" key="1">
    <citation type="submission" date="2015-10" db="EMBL/GenBank/DDBJ databases">
        <title>Description of Candidatus Tenderia electrophaga gen. nov, sp. nov., an Uncultivated Electroautotroph from a Biocathode Enrichment.</title>
        <authorList>
            <person name="Eddie B.J."/>
            <person name="Malanoski A.P."/>
            <person name="Wang Z."/>
            <person name="Hall R.J."/>
            <person name="Oh S.D."/>
            <person name="Heiner C."/>
            <person name="Lin B."/>
            <person name="Strycharz-Glaven S.M."/>
        </authorList>
    </citation>
    <scope>NUCLEOTIDE SEQUENCE [LARGE SCALE GENOMIC DNA]</scope>
    <source>
        <strain evidence="2">NRL1</strain>
    </source>
</reference>
<keyword evidence="3" id="KW-1185">Reference proteome</keyword>
<accession>A0A0S2TE68</accession>
<evidence type="ECO:0000313" key="2">
    <source>
        <dbReference type="EMBL" id="ALP53451.1"/>
    </source>
</evidence>
<feature type="transmembrane region" description="Helical" evidence="1">
    <location>
        <begin position="97"/>
        <end position="115"/>
    </location>
</feature>
<evidence type="ECO:0000256" key="1">
    <source>
        <dbReference type="SAM" id="Phobius"/>
    </source>
</evidence>
<sequence length="118" mass="13572">MKTTHFAIKAYAVALLTLMLGVLLSVWLDDWLWLSRSGSLVVINGIVLTSHQIIDHINRLKLSQMRPPRQFERDWADSDKRHLIDDVAGGVWRYEKYGLYMLIVGTLVWGFGDLLNAF</sequence>
<dbReference type="Proteomes" id="UP000055136">
    <property type="component" value="Chromosome"/>
</dbReference>
<protein>
    <submittedName>
        <fullName evidence="2">Uncharacterized protein</fullName>
    </submittedName>
</protein>
<proteinExistence type="predicted"/>
<dbReference type="EMBL" id="CP013099">
    <property type="protein sequence ID" value="ALP53451.1"/>
    <property type="molecule type" value="Genomic_DNA"/>
</dbReference>
<organism evidence="2 3">
    <name type="scientific">Candidatus Tenderia electrophaga</name>
    <dbReference type="NCBI Taxonomy" id="1748243"/>
    <lineage>
        <taxon>Bacteria</taxon>
        <taxon>Pseudomonadati</taxon>
        <taxon>Pseudomonadota</taxon>
        <taxon>Gammaproteobacteria</taxon>
        <taxon>Candidatus Tenderiales</taxon>
        <taxon>Candidatus Tenderiaceae</taxon>
        <taxon>Candidatus Tenderia</taxon>
    </lineage>
</organism>
<gene>
    <name evidence="2" type="ORF">Tel_09980</name>
</gene>
<dbReference type="KEGG" id="tee:Tel_09980"/>